<dbReference type="PANTHER" id="PTHR24208:SF168">
    <property type="entry name" value="PROTEIN APTEROUS"/>
    <property type="match status" value="1"/>
</dbReference>
<dbReference type="GO" id="GO:0000981">
    <property type="term" value="F:DNA-binding transcription factor activity, RNA polymerase II-specific"/>
    <property type="evidence" value="ECO:0007669"/>
    <property type="project" value="TreeGrafter"/>
</dbReference>
<dbReference type="GO" id="GO:0030182">
    <property type="term" value="P:neuron differentiation"/>
    <property type="evidence" value="ECO:0007669"/>
    <property type="project" value="TreeGrafter"/>
</dbReference>
<evidence type="ECO:0000313" key="10">
    <source>
        <dbReference type="Proteomes" id="UP000887578"/>
    </source>
</evidence>
<keyword evidence="3 8" id="KW-0862">Zinc</keyword>
<dbReference type="PROSITE" id="PS00478">
    <property type="entry name" value="LIM_DOMAIN_1"/>
    <property type="match status" value="1"/>
</dbReference>
<dbReference type="InterPro" id="IPR050453">
    <property type="entry name" value="LIM_Homeobox_TF"/>
</dbReference>
<dbReference type="GO" id="GO:0000977">
    <property type="term" value="F:RNA polymerase II transcription regulatory region sequence-specific DNA binding"/>
    <property type="evidence" value="ECO:0007669"/>
    <property type="project" value="TreeGrafter"/>
</dbReference>
<evidence type="ECO:0000256" key="5">
    <source>
        <dbReference type="ARBA" id="ARBA00023125"/>
    </source>
</evidence>
<keyword evidence="7" id="KW-0539">Nucleus</keyword>
<organism evidence="10 11">
    <name type="scientific">Panagrolaimus davidi</name>
    <dbReference type="NCBI Taxonomy" id="227884"/>
    <lineage>
        <taxon>Eukaryota</taxon>
        <taxon>Metazoa</taxon>
        <taxon>Ecdysozoa</taxon>
        <taxon>Nematoda</taxon>
        <taxon>Chromadorea</taxon>
        <taxon>Rhabditida</taxon>
        <taxon>Tylenchina</taxon>
        <taxon>Panagrolaimomorpha</taxon>
        <taxon>Panagrolaimoidea</taxon>
        <taxon>Panagrolaimidae</taxon>
        <taxon>Panagrolaimus</taxon>
    </lineage>
</organism>
<dbReference type="SMART" id="SM00132">
    <property type="entry name" value="LIM"/>
    <property type="match status" value="2"/>
</dbReference>
<keyword evidence="2 8" id="KW-0479">Metal-binding</keyword>
<accession>A0A914QRB0</accession>
<sequence length="304" mass="33829">MLSQQIIPENISLELSSLNPPPQNTFSTSLFEDPLLALSHSLTNFVEFSAAYGTSFLTHHQLLQETSSLYHPLPSTSETIYSMIPLNDLNSPTLTTTPSSTITSSASTAIGLLPSIASLELNNNYIPNNIDLGNHAICEFCGIPISAKTLLVVEGKNFHETCLRCYECGIQLDEKCYYRDGAMLCKNDYLQKYTQQCCRCLTSIKPQELIMNVKETTYFHLNCFTCNECGEMLKQGENFLMDINGALTCYKHIDSKTLETESSPAVVAQEKNVKNAQSKKARLLTASSKSESREFLILFLKGEN</sequence>
<evidence type="ECO:0000256" key="2">
    <source>
        <dbReference type="ARBA" id="ARBA00022723"/>
    </source>
</evidence>
<dbReference type="WBParaSite" id="PDA_v2.g6009.t1">
    <property type="protein sequence ID" value="PDA_v2.g6009.t1"/>
    <property type="gene ID" value="PDA_v2.g6009"/>
</dbReference>
<keyword evidence="5" id="KW-0238">DNA-binding</keyword>
<name>A0A914QRB0_9BILA</name>
<dbReference type="PROSITE" id="PS50023">
    <property type="entry name" value="LIM_DOMAIN_2"/>
    <property type="match status" value="1"/>
</dbReference>
<keyword evidence="10" id="KW-1185">Reference proteome</keyword>
<dbReference type="Proteomes" id="UP000887578">
    <property type="component" value="Unplaced"/>
</dbReference>
<evidence type="ECO:0000256" key="8">
    <source>
        <dbReference type="PROSITE-ProRule" id="PRU00125"/>
    </source>
</evidence>
<keyword evidence="4 8" id="KW-0440">LIM domain</keyword>
<evidence type="ECO:0000256" key="1">
    <source>
        <dbReference type="ARBA" id="ARBA00004123"/>
    </source>
</evidence>
<keyword evidence="6" id="KW-0371">Homeobox</keyword>
<dbReference type="InterPro" id="IPR001781">
    <property type="entry name" value="Znf_LIM"/>
</dbReference>
<proteinExistence type="predicted"/>
<comment type="subcellular location">
    <subcellularLocation>
        <location evidence="1">Nucleus</location>
    </subcellularLocation>
</comment>
<dbReference type="SUPFAM" id="SSF57716">
    <property type="entry name" value="Glucocorticoid receptor-like (DNA-binding domain)"/>
    <property type="match status" value="1"/>
</dbReference>
<dbReference type="GO" id="GO:0005634">
    <property type="term" value="C:nucleus"/>
    <property type="evidence" value="ECO:0007669"/>
    <property type="project" value="UniProtKB-SubCell"/>
</dbReference>
<evidence type="ECO:0000256" key="4">
    <source>
        <dbReference type="ARBA" id="ARBA00023038"/>
    </source>
</evidence>
<evidence type="ECO:0000259" key="9">
    <source>
        <dbReference type="PROSITE" id="PS50023"/>
    </source>
</evidence>
<dbReference type="GO" id="GO:0046872">
    <property type="term" value="F:metal ion binding"/>
    <property type="evidence" value="ECO:0007669"/>
    <property type="project" value="UniProtKB-KW"/>
</dbReference>
<dbReference type="AlphaFoldDB" id="A0A914QRB0"/>
<dbReference type="PANTHER" id="PTHR24208">
    <property type="entry name" value="LIM/HOMEOBOX PROTEIN LHX"/>
    <property type="match status" value="1"/>
</dbReference>
<evidence type="ECO:0000313" key="11">
    <source>
        <dbReference type="WBParaSite" id="PDA_v2.g6009.t1"/>
    </source>
</evidence>
<reference evidence="11" key="1">
    <citation type="submission" date="2022-11" db="UniProtKB">
        <authorList>
            <consortium name="WormBaseParasite"/>
        </authorList>
    </citation>
    <scope>IDENTIFICATION</scope>
</reference>
<dbReference type="CDD" id="cd08368">
    <property type="entry name" value="LIM"/>
    <property type="match status" value="1"/>
</dbReference>
<evidence type="ECO:0000256" key="3">
    <source>
        <dbReference type="ARBA" id="ARBA00022833"/>
    </source>
</evidence>
<evidence type="ECO:0000256" key="7">
    <source>
        <dbReference type="ARBA" id="ARBA00023242"/>
    </source>
</evidence>
<dbReference type="Gene3D" id="2.10.110.10">
    <property type="entry name" value="Cysteine Rich Protein"/>
    <property type="match status" value="2"/>
</dbReference>
<dbReference type="Pfam" id="PF00412">
    <property type="entry name" value="LIM"/>
    <property type="match status" value="2"/>
</dbReference>
<protein>
    <submittedName>
        <fullName evidence="11">LIM zinc-binding domain-containing protein</fullName>
    </submittedName>
</protein>
<feature type="domain" description="LIM zinc-binding" evidence="9">
    <location>
        <begin position="136"/>
        <end position="195"/>
    </location>
</feature>
<evidence type="ECO:0000256" key="6">
    <source>
        <dbReference type="ARBA" id="ARBA00023155"/>
    </source>
</evidence>